<sequence length="262" mass="29983">MITVFVILYLSSYTGVSSTPTDDTNFEDPSYQSRKYAINTGQYIRREFKFIPEKESWQQKFAETISKAVEEETKEADYSPSGQDDVVHKEISENPTDNEQPLPRTFISPEAEPQVYVSKGDSGCTNDTTTLKPANFEFKTGIMHVPPHPQEQQYSNNEKGEILIHRPAPIIVNRPPTKVLVKHPPLIVKPAPVIFHRPPSVIVRQVFVTPKPESMRMQPVYVKIIKPAPEKIYIKEQISYGDNQANGDYSSKQRYYPSQYNF</sequence>
<dbReference type="Pfam" id="PF05387">
    <property type="entry name" value="Chorion_3"/>
    <property type="match status" value="1"/>
</dbReference>
<organism evidence="2 3">
    <name type="scientific">Hermetia illucens</name>
    <name type="common">Black soldier fly</name>
    <dbReference type="NCBI Taxonomy" id="343691"/>
    <lineage>
        <taxon>Eukaryota</taxon>
        <taxon>Metazoa</taxon>
        <taxon>Ecdysozoa</taxon>
        <taxon>Arthropoda</taxon>
        <taxon>Hexapoda</taxon>
        <taxon>Insecta</taxon>
        <taxon>Pterygota</taxon>
        <taxon>Neoptera</taxon>
        <taxon>Endopterygota</taxon>
        <taxon>Diptera</taxon>
        <taxon>Brachycera</taxon>
        <taxon>Stratiomyomorpha</taxon>
        <taxon>Stratiomyidae</taxon>
        <taxon>Hermetiinae</taxon>
        <taxon>Hermetia</taxon>
    </lineage>
</organism>
<keyword evidence="1" id="KW-0732">Signal</keyword>
<evidence type="ECO:0000313" key="3">
    <source>
        <dbReference type="Proteomes" id="UP000594454"/>
    </source>
</evidence>
<gene>
    <name evidence="2" type="ORF">HERILL_LOCUS10318</name>
</gene>
<dbReference type="InterPro" id="IPR008449">
    <property type="entry name" value="Chorion_S36/S28"/>
</dbReference>
<proteinExistence type="predicted"/>
<reference evidence="2 3" key="1">
    <citation type="submission" date="2020-11" db="EMBL/GenBank/DDBJ databases">
        <authorList>
            <person name="Wallbank WR R."/>
            <person name="Pardo Diaz C."/>
            <person name="Kozak K."/>
            <person name="Martin S."/>
            <person name="Jiggins C."/>
            <person name="Moest M."/>
            <person name="Warren A I."/>
            <person name="Generalovic N T."/>
            <person name="Byers J.R.P. K."/>
            <person name="Montejo-Kovacevich G."/>
            <person name="Yen C E."/>
        </authorList>
    </citation>
    <scope>NUCLEOTIDE SEQUENCE [LARGE SCALE GENOMIC DNA]</scope>
</reference>
<keyword evidence="3" id="KW-1185">Reference proteome</keyword>
<feature type="chain" id="PRO_5030671593" evidence="1">
    <location>
        <begin position="19"/>
        <end position="262"/>
    </location>
</feature>
<dbReference type="Proteomes" id="UP000594454">
    <property type="component" value="Chromosome 4"/>
</dbReference>
<dbReference type="AlphaFoldDB" id="A0A7R8UXA0"/>
<dbReference type="EMBL" id="LR899012">
    <property type="protein sequence ID" value="CAD7087624.1"/>
    <property type="molecule type" value="Genomic_DNA"/>
</dbReference>
<feature type="signal peptide" evidence="1">
    <location>
        <begin position="1"/>
        <end position="18"/>
    </location>
</feature>
<dbReference type="InParanoid" id="A0A7R8UXA0"/>
<dbReference type="OrthoDB" id="8069502at2759"/>
<evidence type="ECO:0000256" key="1">
    <source>
        <dbReference type="SAM" id="SignalP"/>
    </source>
</evidence>
<accession>A0A7R8UXA0</accession>
<name>A0A7R8UXA0_HERIL</name>
<evidence type="ECO:0000313" key="2">
    <source>
        <dbReference type="EMBL" id="CAD7087624.1"/>
    </source>
</evidence>
<protein>
    <submittedName>
        <fullName evidence="2">Uncharacterized protein</fullName>
    </submittedName>
</protein>